<gene>
    <name evidence="5" type="ORF">OR16_10464</name>
</gene>
<evidence type="ECO:0000256" key="1">
    <source>
        <dbReference type="ARBA" id="ARBA00023015"/>
    </source>
</evidence>
<dbReference type="GO" id="GO:0003677">
    <property type="term" value="F:DNA binding"/>
    <property type="evidence" value="ECO:0007669"/>
    <property type="project" value="UniProtKB-KW"/>
</dbReference>
<dbReference type="OrthoDB" id="9807069at2"/>
<dbReference type="EMBL" id="AHJE01000022">
    <property type="protein sequence ID" value="EHP43198.1"/>
    <property type="molecule type" value="Genomic_DNA"/>
</dbReference>
<dbReference type="PATRIC" id="fig|1127483.3.peg.2095"/>
<feature type="domain" description="HTH hxlR-type" evidence="4">
    <location>
        <begin position="17"/>
        <end position="114"/>
    </location>
</feature>
<evidence type="ECO:0000259" key="4">
    <source>
        <dbReference type="PROSITE" id="PS51118"/>
    </source>
</evidence>
<reference evidence="5 6" key="1">
    <citation type="journal article" date="2012" name="J. Bacteriol.">
        <title>De Novo Genome Project of Cupriavidus basilensis OR16.</title>
        <authorList>
            <person name="Cserhati M."/>
            <person name="Kriszt B."/>
            <person name="Szoboszlay S."/>
            <person name="Toth A."/>
            <person name="Szabo I."/>
            <person name="Tancsics A."/>
            <person name="Nagy I."/>
            <person name="Horvath B."/>
            <person name="Nagy I."/>
            <person name="Kukolya J."/>
        </authorList>
    </citation>
    <scope>NUCLEOTIDE SEQUENCE [LARGE SCALE GENOMIC DNA]</scope>
    <source>
        <strain evidence="5 6">OR16</strain>
    </source>
</reference>
<feature type="domain" description="HTH hxlR-type" evidence="4">
    <location>
        <begin position="192"/>
        <end position="289"/>
    </location>
</feature>
<accession>H1S2Y3</accession>
<evidence type="ECO:0000256" key="3">
    <source>
        <dbReference type="ARBA" id="ARBA00023163"/>
    </source>
</evidence>
<protein>
    <submittedName>
        <fullName evidence="5">HxlR family transcriptional regulator</fullName>
    </submittedName>
</protein>
<dbReference type="Gene3D" id="1.10.10.10">
    <property type="entry name" value="Winged helix-like DNA-binding domain superfamily/Winged helix DNA-binding domain"/>
    <property type="match status" value="2"/>
</dbReference>
<dbReference type="InterPro" id="IPR002577">
    <property type="entry name" value="HTH_HxlR"/>
</dbReference>
<dbReference type="InterPro" id="IPR036388">
    <property type="entry name" value="WH-like_DNA-bd_sf"/>
</dbReference>
<evidence type="ECO:0000313" key="5">
    <source>
        <dbReference type="EMBL" id="EHP43198.1"/>
    </source>
</evidence>
<dbReference type="RefSeq" id="WP_006157770.1">
    <property type="nucleotide sequence ID" value="NZ_AHJE01000022.1"/>
</dbReference>
<sequence length="327" mass="36547">MPQPIDTAALHLVLLNSSVNHAMQHVGDRWTLSILLRAFLGTSRFDDFQQQLGIPRQTLSVRLKALVELGMLRTRPYQEHALRLEYRLTGMGLAMYPCVLMSWRWEKRWGRPSAALPDRLTHRACGHQMTPLMVCAHCRAEVLVEDVMPSYNLDGLRNDTDTDTDTDAAQAGQPARARRWAGQALSEGKAGQSQENIVELLNDRWVLLLLAAVMVGCHSYDALQSVLGIGSSVLAARLKMLSNTGMLSREASRDDARRFVYRLTPRSRDLFSYIATLGYWARSHLPGCPDSLRLVHRSCGAPLVPTVVCDRCEVALLPQDVSYPGRS</sequence>
<dbReference type="SUPFAM" id="SSF46785">
    <property type="entry name" value="Winged helix' DNA-binding domain"/>
    <property type="match status" value="2"/>
</dbReference>
<evidence type="ECO:0000256" key="2">
    <source>
        <dbReference type="ARBA" id="ARBA00023125"/>
    </source>
</evidence>
<comment type="caution">
    <text evidence="5">The sequence shown here is derived from an EMBL/GenBank/DDBJ whole genome shotgun (WGS) entry which is preliminary data.</text>
</comment>
<keyword evidence="3" id="KW-0804">Transcription</keyword>
<dbReference type="PROSITE" id="PS51118">
    <property type="entry name" value="HTH_HXLR"/>
    <property type="match status" value="2"/>
</dbReference>
<keyword evidence="2" id="KW-0238">DNA-binding</keyword>
<dbReference type="Pfam" id="PF01638">
    <property type="entry name" value="HxlR"/>
    <property type="match status" value="2"/>
</dbReference>
<dbReference type="AlphaFoldDB" id="H1S2Y3"/>
<proteinExistence type="predicted"/>
<dbReference type="InterPro" id="IPR036390">
    <property type="entry name" value="WH_DNA-bd_sf"/>
</dbReference>
<name>H1S2Y3_9BURK</name>
<dbReference type="Proteomes" id="UP000005808">
    <property type="component" value="Unassembled WGS sequence"/>
</dbReference>
<dbReference type="PANTHER" id="PTHR33204">
    <property type="entry name" value="TRANSCRIPTIONAL REGULATOR, MARR FAMILY"/>
    <property type="match status" value="1"/>
</dbReference>
<dbReference type="PANTHER" id="PTHR33204:SF18">
    <property type="entry name" value="TRANSCRIPTIONAL REGULATORY PROTEIN"/>
    <property type="match status" value="1"/>
</dbReference>
<keyword evidence="1" id="KW-0805">Transcription regulation</keyword>
<organism evidence="5 6">
    <name type="scientific">Cupriavidus basilensis OR16</name>
    <dbReference type="NCBI Taxonomy" id="1127483"/>
    <lineage>
        <taxon>Bacteria</taxon>
        <taxon>Pseudomonadati</taxon>
        <taxon>Pseudomonadota</taxon>
        <taxon>Betaproteobacteria</taxon>
        <taxon>Burkholderiales</taxon>
        <taxon>Burkholderiaceae</taxon>
        <taxon>Cupriavidus</taxon>
    </lineage>
</organism>
<evidence type="ECO:0000313" key="6">
    <source>
        <dbReference type="Proteomes" id="UP000005808"/>
    </source>
</evidence>